<protein>
    <submittedName>
        <fullName evidence="1">Uncharacterized protein</fullName>
    </submittedName>
</protein>
<dbReference type="Proteomes" id="UP001469553">
    <property type="component" value="Unassembled WGS sequence"/>
</dbReference>
<accession>A0ABV0YDF9</accession>
<name>A0ABV0YDF9_9TELE</name>
<organism evidence="1 2">
    <name type="scientific">Ameca splendens</name>
    <dbReference type="NCBI Taxonomy" id="208324"/>
    <lineage>
        <taxon>Eukaryota</taxon>
        <taxon>Metazoa</taxon>
        <taxon>Chordata</taxon>
        <taxon>Craniata</taxon>
        <taxon>Vertebrata</taxon>
        <taxon>Euteleostomi</taxon>
        <taxon>Actinopterygii</taxon>
        <taxon>Neopterygii</taxon>
        <taxon>Teleostei</taxon>
        <taxon>Neoteleostei</taxon>
        <taxon>Acanthomorphata</taxon>
        <taxon>Ovalentaria</taxon>
        <taxon>Atherinomorphae</taxon>
        <taxon>Cyprinodontiformes</taxon>
        <taxon>Goodeidae</taxon>
        <taxon>Ameca</taxon>
    </lineage>
</organism>
<evidence type="ECO:0000313" key="2">
    <source>
        <dbReference type="Proteomes" id="UP001469553"/>
    </source>
</evidence>
<keyword evidence="2" id="KW-1185">Reference proteome</keyword>
<dbReference type="EMBL" id="JAHRIP010029147">
    <property type="protein sequence ID" value="MEQ2291500.1"/>
    <property type="molecule type" value="Genomic_DNA"/>
</dbReference>
<sequence>MCPCRHTGVHACKNDDDDVLLINSPCYPEHSGHKAPPWTGVILLPLYLFLVSNLFPNQLLLTKLVSYNLTPDYKERKADGCRNGRRRLTCFAGGDGPVG</sequence>
<proteinExistence type="predicted"/>
<reference evidence="1 2" key="1">
    <citation type="submission" date="2021-06" db="EMBL/GenBank/DDBJ databases">
        <authorList>
            <person name="Palmer J.M."/>
        </authorList>
    </citation>
    <scope>NUCLEOTIDE SEQUENCE [LARGE SCALE GENOMIC DNA]</scope>
    <source>
        <strain evidence="1 2">AS_MEX2019</strain>
        <tissue evidence="1">Muscle</tissue>
    </source>
</reference>
<gene>
    <name evidence="1" type="ORF">AMECASPLE_013967</name>
</gene>
<evidence type="ECO:0000313" key="1">
    <source>
        <dbReference type="EMBL" id="MEQ2291500.1"/>
    </source>
</evidence>
<comment type="caution">
    <text evidence="1">The sequence shown here is derived from an EMBL/GenBank/DDBJ whole genome shotgun (WGS) entry which is preliminary data.</text>
</comment>